<evidence type="ECO:0000313" key="2">
    <source>
        <dbReference type="EMBL" id="MBC2604091.1"/>
    </source>
</evidence>
<accession>A0A7X1B1V2</accession>
<sequence>MKTISLLLSCGSLALLAGCGGGAKYVDSTGPNTIISVDKIDIQDWSRAADQMVQNLLASGVLDRSERQPAILAVSRIVNNTSEQVDTNLLTKKIRVALNQSGKAVTTTTVGLGGTAEDPLAKDQAAYDSFRSGGDGDPGVQPGYSLSGRLIETYITQGKVKQTTFSFQLSLTEIATGLAVWEDDVDITKQGKKGSVGW</sequence>
<dbReference type="Pfam" id="PF13036">
    <property type="entry name" value="LpoB"/>
    <property type="match status" value="1"/>
</dbReference>
<dbReference type="PROSITE" id="PS51257">
    <property type="entry name" value="PROKAR_LIPOPROTEIN"/>
    <property type="match status" value="1"/>
</dbReference>
<organism evidence="2 3">
    <name type="scientific">Puniceicoccus vermicola</name>
    <dbReference type="NCBI Taxonomy" id="388746"/>
    <lineage>
        <taxon>Bacteria</taxon>
        <taxon>Pseudomonadati</taxon>
        <taxon>Verrucomicrobiota</taxon>
        <taxon>Opitutia</taxon>
        <taxon>Puniceicoccales</taxon>
        <taxon>Puniceicoccaceae</taxon>
        <taxon>Puniceicoccus</taxon>
    </lineage>
</organism>
<dbReference type="EMBL" id="JACHVA010000138">
    <property type="protein sequence ID" value="MBC2604091.1"/>
    <property type="molecule type" value="Genomic_DNA"/>
</dbReference>
<evidence type="ECO:0000313" key="3">
    <source>
        <dbReference type="Proteomes" id="UP000525652"/>
    </source>
</evidence>
<comment type="caution">
    <text evidence="2">The sequence shown here is derived from an EMBL/GenBank/DDBJ whole genome shotgun (WGS) entry which is preliminary data.</text>
</comment>
<feature type="chain" id="PRO_5031314836" evidence="1">
    <location>
        <begin position="18"/>
        <end position="198"/>
    </location>
</feature>
<proteinExistence type="predicted"/>
<name>A0A7X1B1V2_9BACT</name>
<keyword evidence="3" id="KW-1185">Reference proteome</keyword>
<dbReference type="Proteomes" id="UP000525652">
    <property type="component" value="Unassembled WGS sequence"/>
</dbReference>
<keyword evidence="1" id="KW-0732">Signal</keyword>
<protein>
    <submittedName>
        <fullName evidence="2">Penicillin-binding protein activator LpoB</fullName>
    </submittedName>
</protein>
<feature type="signal peptide" evidence="1">
    <location>
        <begin position="1"/>
        <end position="17"/>
    </location>
</feature>
<gene>
    <name evidence="2" type="ORF">H5P30_20095</name>
</gene>
<evidence type="ECO:0000256" key="1">
    <source>
        <dbReference type="SAM" id="SignalP"/>
    </source>
</evidence>
<dbReference type="AlphaFoldDB" id="A0A7X1B1V2"/>
<reference evidence="2 3" key="1">
    <citation type="submission" date="2020-07" db="EMBL/GenBank/DDBJ databases">
        <authorList>
            <person name="Feng X."/>
        </authorList>
    </citation>
    <scope>NUCLEOTIDE SEQUENCE [LARGE SCALE GENOMIC DNA]</scope>
    <source>
        <strain evidence="2 3">JCM14086</strain>
    </source>
</reference>
<dbReference type="RefSeq" id="WP_185694708.1">
    <property type="nucleotide sequence ID" value="NZ_JACHVA010000138.1"/>
</dbReference>
<dbReference type="Gene3D" id="3.40.50.10610">
    <property type="entry name" value="ABC-type transport auxiliary lipoprotein component"/>
    <property type="match status" value="1"/>
</dbReference>
<dbReference type="InterPro" id="IPR014094">
    <property type="entry name" value="LpoB"/>
</dbReference>